<evidence type="ECO:0000259" key="5">
    <source>
        <dbReference type="Pfam" id="PF03372"/>
    </source>
</evidence>
<evidence type="ECO:0000313" key="7">
    <source>
        <dbReference type="Proteomes" id="UP000604046"/>
    </source>
</evidence>
<evidence type="ECO:0000259" key="4">
    <source>
        <dbReference type="Pfam" id="PF00501"/>
    </source>
</evidence>
<dbReference type="Proteomes" id="UP000604046">
    <property type="component" value="Unassembled WGS sequence"/>
</dbReference>
<evidence type="ECO:0000256" key="1">
    <source>
        <dbReference type="ARBA" id="ARBA00022741"/>
    </source>
</evidence>
<dbReference type="InterPro" id="IPR005135">
    <property type="entry name" value="Endo/exonuclease/phosphatase"/>
</dbReference>
<feature type="region of interest" description="Disordered" evidence="3">
    <location>
        <begin position="579"/>
        <end position="600"/>
    </location>
</feature>
<dbReference type="GO" id="GO:0004467">
    <property type="term" value="F:long-chain fatty acid-CoA ligase activity"/>
    <property type="evidence" value="ECO:0007669"/>
    <property type="project" value="TreeGrafter"/>
</dbReference>
<dbReference type="InterPro" id="IPR000873">
    <property type="entry name" value="AMP-dep_synth/lig_dom"/>
</dbReference>
<feature type="compositionally biased region" description="Polar residues" evidence="3">
    <location>
        <begin position="9"/>
        <end position="21"/>
    </location>
</feature>
<dbReference type="PANTHER" id="PTHR43272">
    <property type="entry name" value="LONG-CHAIN-FATTY-ACID--COA LIGASE"/>
    <property type="match status" value="1"/>
</dbReference>
<dbReference type="OrthoDB" id="424415at2759"/>
<evidence type="ECO:0000256" key="2">
    <source>
        <dbReference type="ARBA" id="ARBA00022840"/>
    </source>
</evidence>
<name>A0A812IJF1_9DINO</name>
<sequence>MADSPRTPQPSRKGSHESTVPRSRVPSDAMDLEDRSPKRAWFQEDGQSQKRGGDSAICRLGATLVPIRSATDGSLEVLCAQNTVLNYLKSEPGKHVLVDFPGEFRLLGALYKPAVDVTPLDTAIRGLTSAGLRNAQRYIRSYVAEREELGFAAMRAMLFDVTLQASGAHKTFHFVCSMSRMASERLVNLLNQFLEAQQECCDAKGDKLFEIPEALRAQLCPMFHKVSWWRIDELLKQSELDFVNEYQRAGLQSHGRSARASGNAHLDMLRRLQKFTADQVYQQCSLREQALLCVPKKRWNELECGELEPCIQGFDGLNILSFNLNILPFGVASLRGHESLHSSARLHLFLAQVKSDLQAEAGARRCDPDSKERFRAPDVIAVQELFASPFVPCFCAQSAAVRTMASLGYHAVIGPKPSVMDLLRRGKWTDSGLVIFSRLPVAETRSIRFASGAALDAGACKGAMWARVELASGRYLDVFNCHLQASHTGADGDVFDRIRRSQLKELREFIELAGTEHPYVLTGDFNVDAIPEPSDPMGTYGIPFRPPRQESEDYQRLVSALDPRGRLVDLLCGPTLQDPLGKESPVGKRHPCTRPPRLRMPSSAGYVARHKYPQRLDYVFYRPTVSSLVEHAHSEVEPFEVTGQPFEYLSDHFGIRAHFRFRCSFAWAREPPKSKPKEPSLLRKVLDGMWKRWFEGSLLLGGFSVAYLQLRKADVLLSVLQHPLNRLVPPTLHPGVLQYGFPSVYAGGCGLLLLWRRLHEEERPRLERTLSMTAELASSAFRRRLQAQSERPAKTVASSPYDSFNGSVESYRLRPCIGRRPLNSDGTLGEYTWLNYGDAQFEVLRISSGLHRKFGLKRNAQVGLLGDASADWLLCDLALMRLGANTVCLAAPASNPTLGTTAPVPSSVQDLELLLCSSDWVEYFVASRRNEELPRCPIVTFTPLTARLAAMAQHRHLNVWDLPFIANFGEVAGWVPYVGVGGFDVMTTMYRSRSGTKSELAGVSVSLRGLAICAHSIRQALGLRNDDRHFSYIWPAFTAERVVLHAVLAAGGAVGFFGGVRSPRIFEDIRRLQPTFLLGTASLFRRQITRLQTKHVGMLGNLSYQLQRWALSRCRADSEFPDMEGHLSASDLPSASFLEMVAKWCLTKPLSHWLNKPFVIPRHVLLGSKTRLRFVLALCGAGTTALPPDRCLWMRLLLGCPVLKSFVSVEAGGMVTLGEAPYFGDTFQAFAVGRELPGVQIEMLKLNLPEGFPPLSVLGSHEAHIELGTVKVKGLATEEAKVGIVVGRRDQELFVYGRLVSLQESLNRGALCEALEQLLLQVTGPWLMQLLLVAKPKGVVGVAAVRLEEVWRLAKFWSIDGASSGEDLCKDQRVVRVCLRELHKHAAKFGFSEAETPRALRLQATPFSLEAGLQTPTFQLRRDQLEPRVSHIIEELYDSLDGSPDSQDFMVERKRTRSFFGKKKSFPTMEWL</sequence>
<dbReference type="Pfam" id="PF03372">
    <property type="entry name" value="Exo_endo_phos"/>
    <property type="match status" value="1"/>
</dbReference>
<feature type="region of interest" description="Disordered" evidence="3">
    <location>
        <begin position="1"/>
        <end position="53"/>
    </location>
</feature>
<feature type="domain" description="Endonuclease/exonuclease/phosphatase" evidence="5">
    <location>
        <begin position="344"/>
        <end position="652"/>
    </location>
</feature>
<dbReference type="EMBL" id="CAJNDS010000260">
    <property type="protein sequence ID" value="CAE7035151.1"/>
    <property type="molecule type" value="Genomic_DNA"/>
</dbReference>
<keyword evidence="1" id="KW-0547">Nucleotide-binding</keyword>
<gene>
    <name evidence="6" type="primary">fcsB</name>
    <name evidence="6" type="ORF">SNAT2548_LOCUS4256</name>
</gene>
<dbReference type="InterPro" id="IPR042099">
    <property type="entry name" value="ANL_N_sf"/>
</dbReference>
<accession>A0A812IJF1</accession>
<dbReference type="InterPro" id="IPR036691">
    <property type="entry name" value="Endo/exonu/phosph_ase_sf"/>
</dbReference>
<keyword evidence="7" id="KW-1185">Reference proteome</keyword>
<dbReference type="GO" id="GO:0016020">
    <property type="term" value="C:membrane"/>
    <property type="evidence" value="ECO:0007669"/>
    <property type="project" value="TreeGrafter"/>
</dbReference>
<comment type="caution">
    <text evidence="6">The sequence shown here is derived from an EMBL/GenBank/DDBJ whole genome shotgun (WGS) entry which is preliminary data.</text>
</comment>
<feature type="domain" description="AMP-dependent synthetase/ligase" evidence="4">
    <location>
        <begin position="829"/>
        <end position="1244"/>
    </location>
</feature>
<reference evidence="6" key="1">
    <citation type="submission" date="2021-02" db="EMBL/GenBank/DDBJ databases">
        <authorList>
            <person name="Dougan E. K."/>
            <person name="Rhodes N."/>
            <person name="Thang M."/>
            <person name="Chan C."/>
        </authorList>
    </citation>
    <scope>NUCLEOTIDE SEQUENCE</scope>
</reference>
<protein>
    <submittedName>
        <fullName evidence="6">FcsB protein</fullName>
    </submittedName>
</protein>
<dbReference type="Gene3D" id="3.60.10.10">
    <property type="entry name" value="Endonuclease/exonuclease/phosphatase"/>
    <property type="match status" value="1"/>
</dbReference>
<evidence type="ECO:0000313" key="6">
    <source>
        <dbReference type="EMBL" id="CAE7035151.1"/>
    </source>
</evidence>
<dbReference type="Pfam" id="PF00501">
    <property type="entry name" value="AMP-binding"/>
    <property type="match status" value="1"/>
</dbReference>
<evidence type="ECO:0000256" key="3">
    <source>
        <dbReference type="SAM" id="MobiDB-lite"/>
    </source>
</evidence>
<dbReference type="Gene3D" id="3.40.50.12780">
    <property type="entry name" value="N-terminal domain of ligase-like"/>
    <property type="match status" value="1"/>
</dbReference>
<organism evidence="6 7">
    <name type="scientific">Symbiodinium natans</name>
    <dbReference type="NCBI Taxonomy" id="878477"/>
    <lineage>
        <taxon>Eukaryota</taxon>
        <taxon>Sar</taxon>
        <taxon>Alveolata</taxon>
        <taxon>Dinophyceae</taxon>
        <taxon>Suessiales</taxon>
        <taxon>Symbiodiniaceae</taxon>
        <taxon>Symbiodinium</taxon>
    </lineage>
</organism>
<dbReference type="SUPFAM" id="SSF56801">
    <property type="entry name" value="Acetyl-CoA synthetase-like"/>
    <property type="match status" value="1"/>
</dbReference>
<keyword evidence="2" id="KW-0067">ATP-binding</keyword>
<dbReference type="SUPFAM" id="SSF56219">
    <property type="entry name" value="DNase I-like"/>
    <property type="match status" value="1"/>
</dbReference>
<proteinExistence type="predicted"/>
<dbReference type="GO" id="GO:0005524">
    <property type="term" value="F:ATP binding"/>
    <property type="evidence" value="ECO:0007669"/>
    <property type="project" value="UniProtKB-KW"/>
</dbReference>
<dbReference type="PANTHER" id="PTHR43272:SF33">
    <property type="entry name" value="AMP-BINDING DOMAIN-CONTAINING PROTEIN-RELATED"/>
    <property type="match status" value="1"/>
</dbReference>